<evidence type="ECO:0000256" key="2">
    <source>
        <dbReference type="SAM" id="Coils"/>
    </source>
</evidence>
<gene>
    <name evidence="4" type="primary">FAM227A</name>
</gene>
<reference evidence="4" key="1">
    <citation type="submission" date="2025-08" db="UniProtKB">
        <authorList>
            <consortium name="Ensembl"/>
        </authorList>
    </citation>
    <scope>IDENTIFICATION</scope>
</reference>
<dbReference type="InterPro" id="IPR029417">
    <property type="entry name" value="FAM227"/>
</dbReference>
<name>A0A8D2D2A2_SCIVU</name>
<protein>
    <submittedName>
        <fullName evidence="4">Family with sequence similarity 227 member A</fullName>
    </submittedName>
</protein>
<evidence type="ECO:0000313" key="5">
    <source>
        <dbReference type="Proteomes" id="UP000694564"/>
    </source>
</evidence>
<dbReference type="PANTHER" id="PTHR33560">
    <property type="entry name" value="PROTEIN FAM227B"/>
    <property type="match status" value="1"/>
</dbReference>
<feature type="coiled-coil region" evidence="2">
    <location>
        <begin position="475"/>
        <end position="523"/>
    </location>
</feature>
<evidence type="ECO:0000313" key="4">
    <source>
        <dbReference type="Ensembl" id="ENSSVLP00005018124.1"/>
    </source>
</evidence>
<organism evidence="4 5">
    <name type="scientific">Sciurus vulgaris</name>
    <name type="common">Eurasian red squirrel</name>
    <dbReference type="NCBI Taxonomy" id="55149"/>
    <lineage>
        <taxon>Eukaryota</taxon>
        <taxon>Metazoa</taxon>
        <taxon>Chordata</taxon>
        <taxon>Craniata</taxon>
        <taxon>Vertebrata</taxon>
        <taxon>Euteleostomi</taxon>
        <taxon>Mammalia</taxon>
        <taxon>Eutheria</taxon>
        <taxon>Euarchontoglires</taxon>
        <taxon>Glires</taxon>
        <taxon>Rodentia</taxon>
        <taxon>Sciuromorpha</taxon>
        <taxon>Sciuridae</taxon>
        <taxon>Sciurinae</taxon>
        <taxon>Sciurini</taxon>
        <taxon>Sciurus</taxon>
    </lineage>
</organism>
<comment type="similarity">
    <text evidence="1">Belongs to the FAM227 family.</text>
</comment>
<dbReference type="GeneTree" id="ENSGT00940000162433"/>
<reference evidence="4" key="2">
    <citation type="submission" date="2025-09" db="UniProtKB">
        <authorList>
            <consortium name="Ensembl"/>
        </authorList>
    </citation>
    <scope>IDENTIFICATION</scope>
</reference>
<keyword evidence="5" id="KW-1185">Reference proteome</keyword>
<dbReference type="Ensembl" id="ENSSVLT00005020172.1">
    <property type="protein sequence ID" value="ENSSVLP00005018124.1"/>
    <property type="gene ID" value="ENSSVLG00005014554.1"/>
</dbReference>
<dbReference type="Pfam" id="PF14922">
    <property type="entry name" value="FWWh"/>
    <property type="match status" value="1"/>
</dbReference>
<dbReference type="PANTHER" id="PTHR33560:SF1">
    <property type="entry name" value="PROTEIN FAM227A"/>
    <property type="match status" value="1"/>
</dbReference>
<evidence type="ECO:0000256" key="1">
    <source>
        <dbReference type="ARBA" id="ARBA00008666"/>
    </source>
</evidence>
<dbReference type="AlphaFoldDB" id="A0A8D2D2A2"/>
<feature type="compositionally biased region" description="Polar residues" evidence="3">
    <location>
        <begin position="346"/>
        <end position="357"/>
    </location>
</feature>
<sequence length="625" mass="72799">MDCSKKMEVINVIALPMKPMNEKLMVSLSARKAMERAMRKDFQEHPPSCLIGSMLQVHQKIGDIVLEHGPWTESLAIEKFELEKKALREKSHSHVSAGDRVKKQRRAHYICQGSEFKNVKSSFVKKKTADKNLLAELYQPPTFNDCRPNELPNGVDFCDMVGNVIRAEKNPFSGKSFCSESELEKFLSSPSPRAMWLDSFWWIFHERYQPNKEVQNKLLDRISRHYALLLFRQPRSHFEEALLKRLPSLLSKALYTSFCCCFPQSWFNTHEFKSDICDTMYLWMAGTYPRPHGYNSWDYSELDPERFRREELISQRKRLTKGRNFSFFTSKKTSQKSFWSRRSHHPQSSSLPSTSERVSAAKANLEENLQTQNAMKEHHRQTLVLRKATPLVKRISEARQNASLLSKESHPACRNPELVPNLFNVYGKSPLIVHFLHHYLTLRQGGQDVLIVRRENTTAIPESTPTYAEVTSLTLRNMKMRKEKLSQLIELHVKEWDYFDSYLNELQDNFLREVNNIDKKEADKKKANSVFLPPPPNYFIEELPRRKFSGSIVQEDISLKVCSNKNCGKSRKEHMRENEEREREEKLKVNGSPLLFLSAEDLYPPEAGIPYSVRGVSAYRWVGTR</sequence>
<accession>A0A8D2D2A2</accession>
<proteinExistence type="inferred from homology"/>
<feature type="region of interest" description="Disordered" evidence="3">
    <location>
        <begin position="337"/>
        <end position="359"/>
    </location>
</feature>
<evidence type="ECO:0000256" key="3">
    <source>
        <dbReference type="SAM" id="MobiDB-lite"/>
    </source>
</evidence>
<keyword evidence="2" id="KW-0175">Coiled coil</keyword>
<dbReference type="Proteomes" id="UP000694564">
    <property type="component" value="Chromosome 5"/>
</dbReference>